<name>A0AAN7H8P4_9PEZI</name>
<reference evidence="2" key="1">
    <citation type="journal article" date="2023" name="Mol. Phylogenet. Evol.">
        <title>Genome-scale phylogeny and comparative genomics of the fungal order Sordariales.</title>
        <authorList>
            <person name="Hensen N."/>
            <person name="Bonometti L."/>
            <person name="Westerberg I."/>
            <person name="Brannstrom I.O."/>
            <person name="Guillou S."/>
            <person name="Cros-Aarteil S."/>
            <person name="Calhoun S."/>
            <person name="Haridas S."/>
            <person name="Kuo A."/>
            <person name="Mondo S."/>
            <person name="Pangilinan J."/>
            <person name="Riley R."/>
            <person name="LaButti K."/>
            <person name="Andreopoulos B."/>
            <person name="Lipzen A."/>
            <person name="Chen C."/>
            <person name="Yan M."/>
            <person name="Daum C."/>
            <person name="Ng V."/>
            <person name="Clum A."/>
            <person name="Steindorff A."/>
            <person name="Ohm R.A."/>
            <person name="Martin F."/>
            <person name="Silar P."/>
            <person name="Natvig D.O."/>
            <person name="Lalanne C."/>
            <person name="Gautier V."/>
            <person name="Ament-Velasquez S.L."/>
            <person name="Kruys A."/>
            <person name="Hutchinson M.I."/>
            <person name="Powell A.J."/>
            <person name="Barry K."/>
            <person name="Miller A.N."/>
            <person name="Grigoriev I.V."/>
            <person name="Debuchy R."/>
            <person name="Gladieux P."/>
            <person name="Hiltunen Thoren M."/>
            <person name="Johannesson H."/>
        </authorList>
    </citation>
    <scope>NUCLEOTIDE SEQUENCE</scope>
    <source>
        <strain evidence="2">CBS 990.96</strain>
    </source>
</reference>
<dbReference type="PANTHER" id="PTHR35605">
    <property type="entry name" value="ECP2 EFFECTOR PROTEIN DOMAIN-CONTAINING PROTEIN-RELATED"/>
    <property type="match status" value="1"/>
</dbReference>
<proteinExistence type="predicted"/>
<evidence type="ECO:0000313" key="2">
    <source>
        <dbReference type="EMBL" id="KAK4232624.1"/>
    </source>
</evidence>
<keyword evidence="1" id="KW-0732">Signal</keyword>
<comment type="caution">
    <text evidence="2">The sequence shown here is derived from an EMBL/GenBank/DDBJ whole genome shotgun (WGS) entry which is preliminary data.</text>
</comment>
<organism evidence="2 3">
    <name type="scientific">Podospora fimiseda</name>
    <dbReference type="NCBI Taxonomy" id="252190"/>
    <lineage>
        <taxon>Eukaryota</taxon>
        <taxon>Fungi</taxon>
        <taxon>Dikarya</taxon>
        <taxon>Ascomycota</taxon>
        <taxon>Pezizomycotina</taxon>
        <taxon>Sordariomycetes</taxon>
        <taxon>Sordariomycetidae</taxon>
        <taxon>Sordariales</taxon>
        <taxon>Podosporaceae</taxon>
        <taxon>Podospora</taxon>
    </lineage>
</organism>
<feature type="signal peptide" evidence="1">
    <location>
        <begin position="1"/>
        <end position="21"/>
    </location>
</feature>
<feature type="chain" id="PRO_5042917246" description="Secreted protein" evidence="1">
    <location>
        <begin position="22"/>
        <end position="214"/>
    </location>
</feature>
<dbReference type="AlphaFoldDB" id="A0AAN7H8P4"/>
<keyword evidence="3" id="KW-1185">Reference proteome</keyword>
<evidence type="ECO:0000256" key="1">
    <source>
        <dbReference type="SAM" id="SignalP"/>
    </source>
</evidence>
<accession>A0AAN7H8P4</accession>
<sequence>MKLFTTLSAVILPFLLNPVDASPAMRGDEIPGYKTVELSWEVATTPGGPTMILNGTVQQVRAQLLQLNPNYDNDFAELTAASKAAAAMRRSKGVSKDVDPSHRLCDIWGRWDSATKKRILEGIDYLHHINGQPHQGPGPGNCGRVSCSFDSAIIWCNDNPTTKYLDNFNLIADDALNIITECPEIDTEVLGVRTINGQLFHDDGWNTIVKGAKC</sequence>
<evidence type="ECO:0008006" key="4">
    <source>
        <dbReference type="Google" id="ProtNLM"/>
    </source>
</evidence>
<dbReference type="EMBL" id="MU865287">
    <property type="protein sequence ID" value="KAK4232624.1"/>
    <property type="molecule type" value="Genomic_DNA"/>
</dbReference>
<gene>
    <name evidence="2" type="ORF">QBC38DRAFT_450254</name>
</gene>
<dbReference type="PANTHER" id="PTHR35605:SF1">
    <property type="entry name" value="ECP2 EFFECTOR PROTEIN DOMAIN-CONTAINING PROTEIN-RELATED"/>
    <property type="match status" value="1"/>
</dbReference>
<evidence type="ECO:0000313" key="3">
    <source>
        <dbReference type="Proteomes" id="UP001301958"/>
    </source>
</evidence>
<protein>
    <recommendedName>
        <fullName evidence="4">Secreted protein</fullName>
    </recommendedName>
</protein>
<dbReference type="Proteomes" id="UP001301958">
    <property type="component" value="Unassembled WGS sequence"/>
</dbReference>
<reference evidence="2" key="2">
    <citation type="submission" date="2023-05" db="EMBL/GenBank/DDBJ databases">
        <authorList>
            <consortium name="Lawrence Berkeley National Laboratory"/>
            <person name="Steindorff A."/>
            <person name="Hensen N."/>
            <person name="Bonometti L."/>
            <person name="Westerberg I."/>
            <person name="Brannstrom I.O."/>
            <person name="Guillou S."/>
            <person name="Cros-Aarteil S."/>
            <person name="Calhoun S."/>
            <person name="Haridas S."/>
            <person name="Kuo A."/>
            <person name="Mondo S."/>
            <person name="Pangilinan J."/>
            <person name="Riley R."/>
            <person name="Labutti K."/>
            <person name="Andreopoulos B."/>
            <person name="Lipzen A."/>
            <person name="Chen C."/>
            <person name="Yanf M."/>
            <person name="Daum C."/>
            <person name="Ng V."/>
            <person name="Clum A."/>
            <person name="Ohm R."/>
            <person name="Martin F."/>
            <person name="Silar P."/>
            <person name="Natvig D."/>
            <person name="Lalanne C."/>
            <person name="Gautier V."/>
            <person name="Ament-Velasquez S.L."/>
            <person name="Kruys A."/>
            <person name="Hutchinson M.I."/>
            <person name="Powell A.J."/>
            <person name="Barry K."/>
            <person name="Miller A.N."/>
            <person name="Grigoriev I.V."/>
            <person name="Debuchy R."/>
            <person name="Gladieux P."/>
            <person name="Thoren M.H."/>
            <person name="Johannesson H."/>
        </authorList>
    </citation>
    <scope>NUCLEOTIDE SEQUENCE</scope>
    <source>
        <strain evidence="2">CBS 990.96</strain>
    </source>
</reference>